<dbReference type="Proteomes" id="UP000509568">
    <property type="component" value="Chromosome"/>
</dbReference>
<organism evidence="1 2">
    <name type="scientific">Pseudomonas eucalypticola</name>
    <dbReference type="NCBI Taxonomy" id="2599595"/>
    <lineage>
        <taxon>Bacteria</taxon>
        <taxon>Pseudomonadati</taxon>
        <taxon>Pseudomonadota</taxon>
        <taxon>Gammaproteobacteria</taxon>
        <taxon>Pseudomonadales</taxon>
        <taxon>Pseudomonadaceae</taxon>
        <taxon>Pseudomonas</taxon>
    </lineage>
</organism>
<keyword evidence="2" id="KW-1185">Reference proteome</keyword>
<gene>
    <name evidence="1" type="ORF">HWQ56_11925</name>
</gene>
<dbReference type="InterPro" id="IPR019587">
    <property type="entry name" value="Polyketide_cyclase/dehydratase"/>
</dbReference>
<dbReference type="InterPro" id="IPR023393">
    <property type="entry name" value="START-like_dom_sf"/>
</dbReference>
<dbReference type="PANTHER" id="PTHR39332:SF7">
    <property type="entry name" value="SRPBCC FAMILY PROTEIN"/>
    <property type="match status" value="1"/>
</dbReference>
<dbReference type="EMBL" id="CP056030">
    <property type="protein sequence ID" value="QKZ04451.1"/>
    <property type="molecule type" value="Genomic_DNA"/>
</dbReference>
<evidence type="ECO:0000313" key="1">
    <source>
        <dbReference type="EMBL" id="QKZ04451.1"/>
    </source>
</evidence>
<dbReference type="SUPFAM" id="SSF55961">
    <property type="entry name" value="Bet v1-like"/>
    <property type="match status" value="1"/>
</dbReference>
<accession>A0A7D5HWQ3</accession>
<dbReference type="Gene3D" id="3.30.530.20">
    <property type="match status" value="1"/>
</dbReference>
<dbReference type="RefSeq" id="WP_158154228.1">
    <property type="nucleotide sequence ID" value="NZ_CP056030.1"/>
</dbReference>
<dbReference type="PANTHER" id="PTHR39332">
    <property type="entry name" value="BLL4707 PROTEIN"/>
    <property type="match status" value="1"/>
</dbReference>
<proteinExistence type="predicted"/>
<protein>
    <submittedName>
        <fullName evidence="1">SRPBCC family protein</fullName>
    </submittedName>
</protein>
<dbReference type="KEGG" id="pez:HWQ56_11925"/>
<dbReference type="Pfam" id="PF10604">
    <property type="entry name" value="Polyketide_cyc2"/>
    <property type="match status" value="1"/>
</dbReference>
<dbReference type="CDD" id="cd07821">
    <property type="entry name" value="PYR_PYL_RCAR_like"/>
    <property type="match status" value="1"/>
</dbReference>
<evidence type="ECO:0000313" key="2">
    <source>
        <dbReference type="Proteomes" id="UP000509568"/>
    </source>
</evidence>
<reference evidence="1 2" key="1">
    <citation type="submission" date="2020-06" db="EMBL/GenBank/DDBJ databases">
        <title>Pseudomonas eucalypticola sp. nov., an endophyte of Eucalyptus dunnii leaves with biocontrol ability of eucalyptus leaf blight.</title>
        <authorList>
            <person name="Liu Y."/>
            <person name="Song Z."/>
            <person name="Zeng H."/>
            <person name="Lu M."/>
            <person name="Wang X."/>
            <person name="Lian X."/>
            <person name="Zhang Q."/>
        </authorList>
    </citation>
    <scope>NUCLEOTIDE SEQUENCE [LARGE SCALE GENOMIC DNA]</scope>
    <source>
        <strain evidence="1 2">NP-1</strain>
    </source>
</reference>
<sequence length="154" mass="16613">MSAITHTVLLDAAPVSVWHLLRQFGLADTWHPQITSCVIEDGDASDDGGSIRTLRLASGDLIHERLLSIDNDQMTMTYGLTGTEIPLDDYAASLSVKPAANGEQTTLQWGASFHAADEDVARHYEALIGEFILDGLSGMAESLGAAMKARDERQ</sequence>
<dbReference type="AlphaFoldDB" id="A0A7D5HWQ3"/>
<name>A0A7D5HWQ3_9PSED</name>